<evidence type="ECO:0000256" key="1">
    <source>
        <dbReference type="SAM" id="MobiDB-lite"/>
    </source>
</evidence>
<sequence length="291" mass="31931">MPSPSKSQTPPLPSPRGYSDFFASGLRAVTNRARRASFTRRSIDVVHTSASYWTDRCPESPNSFVRRRHTSLVDQPDIVHDKAKKRRSALIALSARLFDRGSSSSAEESLSTSTASSGSRRSSKLSGSFHVVGGSEEEGVVLLSEGRAKIDTKTSASLRPLEPHSAPADISSHTITFPSDFVSSSHPGKRESFLSLNDSASSKSSFMLPPLPEHPESIHLDCMPAHSRRSSIELLPTPSPSKADFTWPSEDNDIHSPDNLKCHQPNVKEHWDAPANLDWHQFHTDILSDAE</sequence>
<reference evidence="2" key="1">
    <citation type="submission" date="2020-11" db="EMBL/GenBank/DDBJ databases">
        <authorList>
            <consortium name="DOE Joint Genome Institute"/>
            <person name="Ahrendt S."/>
            <person name="Riley R."/>
            <person name="Andreopoulos W."/>
            <person name="Labutti K."/>
            <person name="Pangilinan J."/>
            <person name="Ruiz-Duenas F.J."/>
            <person name="Barrasa J.M."/>
            <person name="Sanchez-Garcia M."/>
            <person name="Camarero S."/>
            <person name="Miyauchi S."/>
            <person name="Serrano A."/>
            <person name="Linde D."/>
            <person name="Babiker R."/>
            <person name="Drula E."/>
            <person name="Ayuso-Fernandez I."/>
            <person name="Pacheco R."/>
            <person name="Padilla G."/>
            <person name="Ferreira P."/>
            <person name="Barriuso J."/>
            <person name="Kellner H."/>
            <person name="Castanera R."/>
            <person name="Alfaro M."/>
            <person name="Ramirez L."/>
            <person name="Pisabarro A.G."/>
            <person name="Kuo A."/>
            <person name="Tritt A."/>
            <person name="Lipzen A."/>
            <person name="He G."/>
            <person name="Yan M."/>
            <person name="Ng V."/>
            <person name="Cullen D."/>
            <person name="Martin F."/>
            <person name="Rosso M.-N."/>
            <person name="Henrissat B."/>
            <person name="Hibbett D."/>
            <person name="Martinez A.T."/>
            <person name="Grigoriev I.V."/>
        </authorList>
    </citation>
    <scope>NUCLEOTIDE SEQUENCE</scope>
    <source>
        <strain evidence="2">CBS 506.95</strain>
    </source>
</reference>
<keyword evidence="3" id="KW-1185">Reference proteome</keyword>
<feature type="region of interest" description="Disordered" evidence="1">
    <location>
        <begin position="104"/>
        <end position="130"/>
    </location>
</feature>
<evidence type="ECO:0000313" key="2">
    <source>
        <dbReference type="EMBL" id="KAF9525775.1"/>
    </source>
</evidence>
<comment type="caution">
    <text evidence="2">The sequence shown here is derived from an EMBL/GenBank/DDBJ whole genome shotgun (WGS) entry which is preliminary data.</text>
</comment>
<dbReference type="EMBL" id="MU157879">
    <property type="protein sequence ID" value="KAF9525775.1"/>
    <property type="molecule type" value="Genomic_DNA"/>
</dbReference>
<protein>
    <submittedName>
        <fullName evidence="2">Uncharacterized protein</fullName>
    </submittedName>
</protein>
<organism evidence="2 3">
    <name type="scientific">Crepidotus variabilis</name>
    <dbReference type="NCBI Taxonomy" id="179855"/>
    <lineage>
        <taxon>Eukaryota</taxon>
        <taxon>Fungi</taxon>
        <taxon>Dikarya</taxon>
        <taxon>Basidiomycota</taxon>
        <taxon>Agaricomycotina</taxon>
        <taxon>Agaricomycetes</taxon>
        <taxon>Agaricomycetidae</taxon>
        <taxon>Agaricales</taxon>
        <taxon>Agaricineae</taxon>
        <taxon>Crepidotaceae</taxon>
        <taxon>Crepidotus</taxon>
    </lineage>
</organism>
<dbReference type="Proteomes" id="UP000807306">
    <property type="component" value="Unassembled WGS sequence"/>
</dbReference>
<dbReference type="OrthoDB" id="2635882at2759"/>
<proteinExistence type="predicted"/>
<evidence type="ECO:0000313" key="3">
    <source>
        <dbReference type="Proteomes" id="UP000807306"/>
    </source>
</evidence>
<accession>A0A9P6EB52</accession>
<name>A0A9P6EB52_9AGAR</name>
<dbReference type="AlphaFoldDB" id="A0A9P6EB52"/>
<gene>
    <name evidence="2" type="ORF">CPB83DRAFT_858867</name>
</gene>